<keyword evidence="1" id="KW-0175">Coiled coil</keyword>
<dbReference type="EMBL" id="NGKM01000032">
    <property type="protein sequence ID" value="OWK64945.1"/>
    <property type="molecule type" value="Genomic_DNA"/>
</dbReference>
<dbReference type="PROSITE" id="PS51257">
    <property type="entry name" value="PROKAR_LIPOPROTEIN"/>
    <property type="match status" value="1"/>
</dbReference>
<gene>
    <name evidence="2" type="ORF">CBE85_19065</name>
    <name evidence="3" type="ORF">J6E47_14265</name>
</gene>
<sequence>MKILKLILIMPVLVLTGCSDSISRAEHEAIVYEKDQKIAELEEHITELEAKLEEVNNQFERFESENWRDVVPDVDNALDDLNSEVENNPSSNY</sequence>
<reference evidence="3" key="2">
    <citation type="submission" date="2021-03" db="EMBL/GenBank/DDBJ databases">
        <title>Complete genome sequencing of Acinetobacter baumannii.</title>
        <authorList>
            <person name="Yadav B."/>
            <person name="Makwana N."/>
            <person name="Kharat A.S."/>
            <person name="Veeraraghavan B."/>
            <person name="Vijayakumar S."/>
            <person name="Priya M."/>
        </authorList>
    </citation>
    <scope>NUCLEOTIDE SEQUENCE</scope>
    <source>
        <strain evidence="3">KSK6</strain>
    </source>
</reference>
<organism evidence="2 4">
    <name type="scientific">Acinetobacter baumannii</name>
    <dbReference type="NCBI Taxonomy" id="470"/>
    <lineage>
        <taxon>Bacteria</taxon>
        <taxon>Pseudomonadati</taxon>
        <taxon>Pseudomonadota</taxon>
        <taxon>Gammaproteobacteria</taxon>
        <taxon>Moraxellales</taxon>
        <taxon>Moraxellaceae</taxon>
        <taxon>Acinetobacter</taxon>
        <taxon>Acinetobacter calcoaceticus/baumannii complex</taxon>
    </lineage>
</organism>
<dbReference type="AlphaFoldDB" id="A0A090BD28"/>
<accession>A0A090BD28</accession>
<protein>
    <submittedName>
        <fullName evidence="3">BZIP transcription factor</fullName>
    </submittedName>
</protein>
<proteinExistence type="predicted"/>
<evidence type="ECO:0000256" key="1">
    <source>
        <dbReference type="SAM" id="Coils"/>
    </source>
</evidence>
<evidence type="ECO:0000313" key="4">
    <source>
        <dbReference type="Proteomes" id="UP000197394"/>
    </source>
</evidence>
<dbReference type="EMBL" id="CP072270">
    <property type="protein sequence ID" value="QTK42566.1"/>
    <property type="molecule type" value="Genomic_DNA"/>
</dbReference>
<reference evidence="2 4" key="1">
    <citation type="submission" date="2017-05" db="EMBL/GenBank/DDBJ databases">
        <title>Draft genome sequence of MDR A. baumannii AB360.</title>
        <authorList>
            <person name="Wareham D.W."/>
            <person name="Bean D.C."/>
        </authorList>
    </citation>
    <scope>NUCLEOTIDE SEQUENCE [LARGE SCALE GENOMIC DNA]</scope>
    <source>
        <strain evidence="2 4">AB360</strain>
    </source>
</reference>
<dbReference type="Proteomes" id="UP000664966">
    <property type="component" value="Chromosome"/>
</dbReference>
<dbReference type="RefSeq" id="WP_031380356.1">
    <property type="nucleotide sequence ID" value="NZ_AP014649.1"/>
</dbReference>
<name>A0A090BD28_ACIBA</name>
<dbReference type="Proteomes" id="UP000197394">
    <property type="component" value="Unassembled WGS sequence"/>
</dbReference>
<feature type="coiled-coil region" evidence="1">
    <location>
        <begin position="31"/>
        <end position="65"/>
    </location>
</feature>
<evidence type="ECO:0000313" key="2">
    <source>
        <dbReference type="EMBL" id="OWK64945.1"/>
    </source>
</evidence>
<evidence type="ECO:0000313" key="3">
    <source>
        <dbReference type="EMBL" id="QTK42566.1"/>
    </source>
</evidence>